<dbReference type="KEGG" id="sgm:GCM10017557_63410"/>
<dbReference type="EMBL" id="AP023440">
    <property type="protein sequence ID" value="BCL31482.1"/>
    <property type="molecule type" value="Genomic_DNA"/>
</dbReference>
<feature type="compositionally biased region" description="Basic and acidic residues" evidence="1">
    <location>
        <begin position="10"/>
        <end position="28"/>
    </location>
</feature>
<reference evidence="2 3" key="1">
    <citation type="journal article" date="2014" name="Int. J. Syst. Evol. Microbiol.">
        <title>Complete genome sequence of Corynebacterium casei LMG S-19264T (=DSM 44701T), isolated from a smear-ripened cheese.</title>
        <authorList>
            <consortium name="US DOE Joint Genome Institute (JGI-PGF)"/>
            <person name="Walter F."/>
            <person name="Albersmeier A."/>
            <person name="Kalinowski J."/>
            <person name="Ruckert C."/>
        </authorList>
    </citation>
    <scope>NUCLEOTIDE SEQUENCE [LARGE SCALE GENOMIC DNA]</scope>
    <source>
        <strain evidence="2 3">JCM 4677</strain>
    </source>
</reference>
<accession>A0A7G1P8U5</accession>
<evidence type="ECO:0000313" key="3">
    <source>
        <dbReference type="Proteomes" id="UP000516444"/>
    </source>
</evidence>
<sequence length="109" mass="12031">MNGHGIRVGGRGEDHRGDRGTDGGDGERGYAYGRLARQRNPSGDVRGRRDEGEVREWSVTRVEAGVRSAARAFLRASISCLAATLVKVFWLNTSDRFMNRAAWAQIRLG</sequence>
<dbReference type="Proteomes" id="UP000516444">
    <property type="component" value="Chromosome"/>
</dbReference>
<name>A0A7G1P8U5_9ACTN</name>
<proteinExistence type="predicted"/>
<evidence type="ECO:0000256" key="1">
    <source>
        <dbReference type="SAM" id="MobiDB-lite"/>
    </source>
</evidence>
<keyword evidence="3" id="KW-1185">Reference proteome</keyword>
<evidence type="ECO:0000313" key="2">
    <source>
        <dbReference type="EMBL" id="BCL31482.1"/>
    </source>
</evidence>
<organism evidence="2 3">
    <name type="scientific">Streptomyces aurantiacus</name>
    <dbReference type="NCBI Taxonomy" id="47760"/>
    <lineage>
        <taxon>Bacteria</taxon>
        <taxon>Bacillati</taxon>
        <taxon>Actinomycetota</taxon>
        <taxon>Actinomycetes</taxon>
        <taxon>Kitasatosporales</taxon>
        <taxon>Streptomycetaceae</taxon>
        <taxon>Streptomyces</taxon>
        <taxon>Streptomyces aurantiacus group</taxon>
    </lineage>
</organism>
<gene>
    <name evidence="2" type="ORF">GCM10017557_63410</name>
</gene>
<protein>
    <submittedName>
        <fullName evidence="2">Uncharacterized protein</fullName>
    </submittedName>
</protein>
<dbReference type="AlphaFoldDB" id="A0A7G1P8U5"/>
<feature type="region of interest" description="Disordered" evidence="1">
    <location>
        <begin position="1"/>
        <end position="51"/>
    </location>
</feature>